<dbReference type="GO" id="GO:0006457">
    <property type="term" value="P:protein folding"/>
    <property type="evidence" value="ECO:0007669"/>
    <property type="project" value="TreeGrafter"/>
</dbReference>
<dbReference type="KEGG" id="aaf:AURANDRAFT_17911"/>
<dbReference type="OrthoDB" id="512667at2759"/>
<dbReference type="Proteomes" id="UP000002729">
    <property type="component" value="Unassembled WGS sequence"/>
</dbReference>
<dbReference type="GO" id="GO:0030150">
    <property type="term" value="P:protein import into mitochondrial matrix"/>
    <property type="evidence" value="ECO:0007669"/>
    <property type="project" value="TreeGrafter"/>
</dbReference>
<sequence>LAYTCCKCDTRNLVSVSRVAWTTGLVIGKCRGCDAKHMLADNGGLTDETNSSRFSNVVNAAIAKGEAVGRL</sequence>
<keyword evidence="1" id="KW-0479">Metal-binding</keyword>
<proteinExistence type="predicted"/>
<organism evidence="7">
    <name type="scientific">Aureococcus anophagefferens</name>
    <name type="common">Harmful bloom alga</name>
    <dbReference type="NCBI Taxonomy" id="44056"/>
    <lineage>
        <taxon>Eukaryota</taxon>
        <taxon>Sar</taxon>
        <taxon>Stramenopiles</taxon>
        <taxon>Ochrophyta</taxon>
        <taxon>Pelagophyceae</taxon>
        <taxon>Pelagomonadales</taxon>
        <taxon>Pelagomonadaceae</taxon>
        <taxon>Aureococcus</taxon>
    </lineage>
</organism>
<dbReference type="PROSITE" id="PS51501">
    <property type="entry name" value="ZF_DNL"/>
    <property type="match status" value="1"/>
</dbReference>
<feature type="non-terminal residue" evidence="6">
    <location>
        <position position="1"/>
    </location>
</feature>
<feature type="domain" description="DNL-type" evidence="5">
    <location>
        <begin position="1"/>
        <end position="71"/>
    </location>
</feature>
<evidence type="ECO:0000256" key="3">
    <source>
        <dbReference type="ARBA" id="ARBA00022833"/>
    </source>
</evidence>
<evidence type="ECO:0000256" key="1">
    <source>
        <dbReference type="ARBA" id="ARBA00022723"/>
    </source>
</evidence>
<gene>
    <name evidence="6" type="ORF">AURANDRAFT_17911</name>
</gene>
<dbReference type="GO" id="GO:0008270">
    <property type="term" value="F:zinc ion binding"/>
    <property type="evidence" value="ECO:0007669"/>
    <property type="project" value="UniProtKB-KW"/>
</dbReference>
<keyword evidence="2 4" id="KW-0863">Zinc-finger</keyword>
<evidence type="ECO:0000256" key="4">
    <source>
        <dbReference type="PROSITE-ProRule" id="PRU00834"/>
    </source>
</evidence>
<accession>F0YDM0</accession>
<reference evidence="6 7" key="1">
    <citation type="journal article" date="2011" name="Proc. Natl. Acad. Sci. U.S.A.">
        <title>Niche of harmful alga Aureococcus anophagefferens revealed through ecogenomics.</title>
        <authorList>
            <person name="Gobler C.J."/>
            <person name="Berry D.L."/>
            <person name="Dyhrman S.T."/>
            <person name="Wilhelm S.W."/>
            <person name="Salamov A."/>
            <person name="Lobanov A.V."/>
            <person name="Zhang Y."/>
            <person name="Collier J.L."/>
            <person name="Wurch L.L."/>
            <person name="Kustka A.B."/>
            <person name="Dill B.D."/>
            <person name="Shah M."/>
            <person name="VerBerkmoes N.C."/>
            <person name="Kuo A."/>
            <person name="Terry A."/>
            <person name="Pangilinan J."/>
            <person name="Lindquist E.A."/>
            <person name="Lucas S."/>
            <person name="Paulsen I.T."/>
            <person name="Hattenrath-Lehmann T.K."/>
            <person name="Talmage S.C."/>
            <person name="Walker E.A."/>
            <person name="Koch F."/>
            <person name="Burson A.M."/>
            <person name="Marcoval M.A."/>
            <person name="Tang Y.Z."/>
            <person name="Lecleir G.R."/>
            <person name="Coyne K.J."/>
            <person name="Berg G.M."/>
            <person name="Bertrand E.M."/>
            <person name="Saito M.A."/>
            <person name="Gladyshev V.N."/>
            <person name="Grigoriev I.V."/>
        </authorList>
    </citation>
    <scope>NUCLEOTIDE SEQUENCE [LARGE SCALE GENOMIC DNA]</scope>
    <source>
        <strain evidence="7">CCMP 1984</strain>
    </source>
</reference>
<dbReference type="InterPro" id="IPR024158">
    <property type="entry name" value="Mt_import_TIM15"/>
</dbReference>
<feature type="non-terminal residue" evidence="6">
    <location>
        <position position="71"/>
    </location>
</feature>
<dbReference type="EMBL" id="GL833133">
    <property type="protein sequence ID" value="EGB06772.1"/>
    <property type="molecule type" value="Genomic_DNA"/>
</dbReference>
<evidence type="ECO:0000259" key="5">
    <source>
        <dbReference type="PROSITE" id="PS51501"/>
    </source>
</evidence>
<keyword evidence="3" id="KW-0862">Zinc</keyword>
<protein>
    <recommendedName>
        <fullName evidence="5">DNL-type domain-containing protein</fullName>
    </recommendedName>
</protein>
<dbReference type="PANTHER" id="PTHR20922">
    <property type="entry name" value="DNL-TYPE ZINC FINGER PROTEIN"/>
    <property type="match status" value="1"/>
</dbReference>
<keyword evidence="7" id="KW-1185">Reference proteome</keyword>
<dbReference type="RefSeq" id="XP_009038520.1">
    <property type="nucleotide sequence ID" value="XM_009040272.1"/>
</dbReference>
<dbReference type="GeneID" id="20218922"/>
<dbReference type="Pfam" id="PF05180">
    <property type="entry name" value="zf-DNL"/>
    <property type="match status" value="1"/>
</dbReference>
<dbReference type="InterPro" id="IPR007853">
    <property type="entry name" value="Znf_DNL-typ"/>
</dbReference>
<dbReference type="GO" id="GO:0005739">
    <property type="term" value="C:mitochondrion"/>
    <property type="evidence" value="ECO:0007669"/>
    <property type="project" value="TreeGrafter"/>
</dbReference>
<name>F0YDM0_AURAN</name>
<evidence type="ECO:0000313" key="7">
    <source>
        <dbReference type="Proteomes" id="UP000002729"/>
    </source>
</evidence>
<dbReference type="InParanoid" id="F0YDM0"/>
<evidence type="ECO:0000256" key="2">
    <source>
        <dbReference type="ARBA" id="ARBA00022771"/>
    </source>
</evidence>
<dbReference type="GO" id="GO:0050821">
    <property type="term" value="P:protein stabilization"/>
    <property type="evidence" value="ECO:0007669"/>
    <property type="project" value="TreeGrafter"/>
</dbReference>
<dbReference type="PANTHER" id="PTHR20922:SF13">
    <property type="entry name" value="DNL-TYPE ZINC FINGER PROTEIN"/>
    <property type="match status" value="1"/>
</dbReference>
<dbReference type="GO" id="GO:0051087">
    <property type="term" value="F:protein-folding chaperone binding"/>
    <property type="evidence" value="ECO:0007669"/>
    <property type="project" value="TreeGrafter"/>
</dbReference>
<evidence type="ECO:0000313" key="6">
    <source>
        <dbReference type="EMBL" id="EGB06772.1"/>
    </source>
</evidence>
<dbReference type="AlphaFoldDB" id="F0YDM0"/>